<evidence type="ECO:0000313" key="1">
    <source>
        <dbReference type="EMBL" id="BES95361.1"/>
    </source>
</evidence>
<organism evidence="1 2">
    <name type="scientific">Nesidiocoris tenuis</name>
    <dbReference type="NCBI Taxonomy" id="355587"/>
    <lineage>
        <taxon>Eukaryota</taxon>
        <taxon>Metazoa</taxon>
        <taxon>Ecdysozoa</taxon>
        <taxon>Arthropoda</taxon>
        <taxon>Hexapoda</taxon>
        <taxon>Insecta</taxon>
        <taxon>Pterygota</taxon>
        <taxon>Neoptera</taxon>
        <taxon>Paraneoptera</taxon>
        <taxon>Hemiptera</taxon>
        <taxon>Heteroptera</taxon>
        <taxon>Panheteroptera</taxon>
        <taxon>Cimicomorpha</taxon>
        <taxon>Miridae</taxon>
        <taxon>Dicyphina</taxon>
        <taxon>Nesidiocoris</taxon>
    </lineage>
</organism>
<gene>
    <name evidence="1" type="ORF">NTJ_08171</name>
</gene>
<dbReference type="EMBL" id="AP028914">
    <property type="protein sequence ID" value="BES95361.1"/>
    <property type="molecule type" value="Genomic_DNA"/>
</dbReference>
<dbReference type="Proteomes" id="UP001307889">
    <property type="component" value="Chromosome 6"/>
</dbReference>
<sequence length="110" mass="12421">MPPIDYRIQPPQAFDSPSPAYLSGCGPIKRRLFSIWTITSGTNGIREPPCKLKTIIRRRSRTGGIKRPPFQQETRFLAFVRRPPARQLPQLRARGAAVISAEPLPMIIRS</sequence>
<reference evidence="1 2" key="1">
    <citation type="submission" date="2023-09" db="EMBL/GenBank/DDBJ databases">
        <title>Nesidiocoris tenuis whole genome shotgun sequence.</title>
        <authorList>
            <person name="Shibata T."/>
            <person name="Shimoda M."/>
            <person name="Kobayashi T."/>
            <person name="Uehara T."/>
        </authorList>
    </citation>
    <scope>NUCLEOTIDE SEQUENCE [LARGE SCALE GENOMIC DNA]</scope>
    <source>
        <strain evidence="1 2">Japan</strain>
    </source>
</reference>
<accession>A0ABN7AT24</accession>
<keyword evidence="2" id="KW-1185">Reference proteome</keyword>
<protein>
    <submittedName>
        <fullName evidence="1">Uncharacterized protein</fullName>
    </submittedName>
</protein>
<name>A0ABN7AT24_9HEMI</name>
<proteinExistence type="predicted"/>
<evidence type="ECO:0000313" key="2">
    <source>
        <dbReference type="Proteomes" id="UP001307889"/>
    </source>
</evidence>